<comment type="caution">
    <text evidence="2">The sequence shown here is derived from an EMBL/GenBank/DDBJ whole genome shotgun (WGS) entry which is preliminary data.</text>
</comment>
<dbReference type="AlphaFoldDB" id="A0A7J8C2B4"/>
<name>A0A7J8C2B4_ROUAE</name>
<protein>
    <submittedName>
        <fullName evidence="2">Uncharacterized protein</fullName>
    </submittedName>
</protein>
<feature type="compositionally biased region" description="Basic residues" evidence="1">
    <location>
        <begin position="30"/>
        <end position="48"/>
    </location>
</feature>
<accession>A0A7J8C2B4</accession>
<dbReference type="Proteomes" id="UP000593571">
    <property type="component" value="Unassembled WGS sequence"/>
</dbReference>
<evidence type="ECO:0000313" key="3">
    <source>
        <dbReference type="Proteomes" id="UP000593571"/>
    </source>
</evidence>
<organism evidence="2 3">
    <name type="scientific">Rousettus aegyptiacus</name>
    <name type="common">Egyptian fruit bat</name>
    <name type="synonym">Pteropus aegyptiacus</name>
    <dbReference type="NCBI Taxonomy" id="9407"/>
    <lineage>
        <taxon>Eukaryota</taxon>
        <taxon>Metazoa</taxon>
        <taxon>Chordata</taxon>
        <taxon>Craniata</taxon>
        <taxon>Vertebrata</taxon>
        <taxon>Euteleostomi</taxon>
        <taxon>Mammalia</taxon>
        <taxon>Eutheria</taxon>
        <taxon>Laurasiatheria</taxon>
        <taxon>Chiroptera</taxon>
        <taxon>Yinpterochiroptera</taxon>
        <taxon>Pteropodoidea</taxon>
        <taxon>Pteropodidae</taxon>
        <taxon>Rousettinae</taxon>
        <taxon>Rousettus</taxon>
    </lineage>
</organism>
<evidence type="ECO:0000256" key="1">
    <source>
        <dbReference type="SAM" id="MobiDB-lite"/>
    </source>
</evidence>
<gene>
    <name evidence="2" type="ORF">HJG63_009323</name>
</gene>
<proteinExistence type="predicted"/>
<feature type="region of interest" description="Disordered" evidence="1">
    <location>
        <begin position="109"/>
        <end position="129"/>
    </location>
</feature>
<keyword evidence="3" id="KW-1185">Reference proteome</keyword>
<dbReference type="EMBL" id="JACASE010000015">
    <property type="protein sequence ID" value="KAF6404994.1"/>
    <property type="molecule type" value="Genomic_DNA"/>
</dbReference>
<reference evidence="2 3" key="1">
    <citation type="journal article" date="2020" name="Nature">
        <title>Six reference-quality genomes reveal evolution of bat adaptations.</title>
        <authorList>
            <person name="Jebb D."/>
            <person name="Huang Z."/>
            <person name="Pippel M."/>
            <person name="Hughes G.M."/>
            <person name="Lavrichenko K."/>
            <person name="Devanna P."/>
            <person name="Winkler S."/>
            <person name="Jermiin L.S."/>
            <person name="Skirmuntt E.C."/>
            <person name="Katzourakis A."/>
            <person name="Burkitt-Gray L."/>
            <person name="Ray D.A."/>
            <person name="Sullivan K.A.M."/>
            <person name="Roscito J.G."/>
            <person name="Kirilenko B.M."/>
            <person name="Davalos L.M."/>
            <person name="Corthals A.P."/>
            <person name="Power M.L."/>
            <person name="Jones G."/>
            <person name="Ransome R.D."/>
            <person name="Dechmann D.K.N."/>
            <person name="Locatelli A.G."/>
            <person name="Puechmaille S.J."/>
            <person name="Fedrigo O."/>
            <person name="Jarvis E.D."/>
            <person name="Hiller M."/>
            <person name="Vernes S.C."/>
            <person name="Myers E.W."/>
            <person name="Teeling E.C."/>
        </authorList>
    </citation>
    <scope>NUCLEOTIDE SEQUENCE [LARGE SCALE GENOMIC DNA]</scope>
    <source>
        <strain evidence="2">MRouAeg1</strain>
        <tissue evidence="2">Muscle</tissue>
    </source>
</reference>
<feature type="region of interest" description="Disordered" evidence="1">
    <location>
        <begin position="1"/>
        <end position="91"/>
    </location>
</feature>
<evidence type="ECO:0000313" key="2">
    <source>
        <dbReference type="EMBL" id="KAF6404994.1"/>
    </source>
</evidence>
<sequence length="129" mass="13446">MGGQRAVPKKKASGWDRPGLPSGGKGPGGCRRRGRCPRTRSQRAKRQVRPAGAPRPRPSWAPLPAARTPRAHLTSPASAAVRPGGAPGPSSLLRLLRGQASPVAALSQQGMEGARLRERSLKGCHSAIA</sequence>